<feature type="domain" description="Cupin type-2" evidence="1">
    <location>
        <begin position="39"/>
        <end position="109"/>
    </location>
</feature>
<dbReference type="Gene3D" id="2.60.120.10">
    <property type="entry name" value="Jelly Rolls"/>
    <property type="match status" value="1"/>
</dbReference>
<dbReference type="Proteomes" id="UP000198981">
    <property type="component" value="Unassembled WGS sequence"/>
</dbReference>
<dbReference type="InterPro" id="IPR013096">
    <property type="entry name" value="Cupin_2"/>
</dbReference>
<dbReference type="EMBL" id="FMUH01000007">
    <property type="protein sequence ID" value="SCX59104.1"/>
    <property type="molecule type" value="Genomic_DNA"/>
</dbReference>
<gene>
    <name evidence="2" type="ORF">SAMN03159343_3895</name>
</gene>
<evidence type="ECO:0000259" key="1">
    <source>
        <dbReference type="Pfam" id="PF07883"/>
    </source>
</evidence>
<keyword evidence="3" id="KW-1185">Reference proteome</keyword>
<dbReference type="OrthoDB" id="5243731at2"/>
<dbReference type="InterPro" id="IPR014710">
    <property type="entry name" value="RmlC-like_jellyroll"/>
</dbReference>
<proteinExistence type="predicted"/>
<dbReference type="PANTHER" id="PTHR36440">
    <property type="entry name" value="PUTATIVE (AFU_ORTHOLOGUE AFUA_8G07350)-RELATED"/>
    <property type="match status" value="1"/>
</dbReference>
<dbReference type="STRING" id="1960309.SAMN03159343_3895"/>
<dbReference type="InterPro" id="IPR053146">
    <property type="entry name" value="QDO-like"/>
</dbReference>
<organism evidence="2 3">
    <name type="scientific">Klenkia marina</name>
    <dbReference type="NCBI Taxonomy" id="1960309"/>
    <lineage>
        <taxon>Bacteria</taxon>
        <taxon>Bacillati</taxon>
        <taxon>Actinomycetota</taxon>
        <taxon>Actinomycetes</taxon>
        <taxon>Geodermatophilales</taxon>
        <taxon>Geodermatophilaceae</taxon>
        <taxon>Klenkia</taxon>
    </lineage>
</organism>
<protein>
    <submittedName>
        <fullName evidence="2">Cupin domain protein</fullName>
    </submittedName>
</protein>
<accession>A0A1G4Z0B3</accession>
<name>A0A1G4Z0B3_9ACTN</name>
<reference evidence="3" key="1">
    <citation type="submission" date="2016-10" db="EMBL/GenBank/DDBJ databases">
        <authorList>
            <person name="Varghese N."/>
            <person name="Submissions S."/>
        </authorList>
    </citation>
    <scope>NUCLEOTIDE SEQUENCE [LARGE SCALE GENOMIC DNA]</scope>
    <source>
        <strain evidence="3">DSM 45722</strain>
    </source>
</reference>
<dbReference type="RefSeq" id="WP_092807408.1">
    <property type="nucleotide sequence ID" value="NZ_FMUH01000007.1"/>
</dbReference>
<dbReference type="PANTHER" id="PTHR36440:SF1">
    <property type="entry name" value="PUTATIVE (AFU_ORTHOLOGUE AFUA_8G07350)-RELATED"/>
    <property type="match status" value="1"/>
</dbReference>
<dbReference type="Pfam" id="PF07883">
    <property type="entry name" value="Cupin_2"/>
    <property type="match status" value="1"/>
</dbReference>
<sequence length="152" mass="16360">MSYLPGAATVSRHADQEVAGRTRFVATGAQTQGDFGLFEVTLPPGGGGPGPHVHRTFSESFHVLEGRLAVLDGDTWTTAGPGDLVYVPRSGVHGFRAADDDAGCRFLILFTPGAPREDYFRGMVELRAGGRVPTTEELDELAARYDQLNLRD</sequence>
<evidence type="ECO:0000313" key="3">
    <source>
        <dbReference type="Proteomes" id="UP000198981"/>
    </source>
</evidence>
<dbReference type="AlphaFoldDB" id="A0A1G4Z0B3"/>
<dbReference type="InterPro" id="IPR011051">
    <property type="entry name" value="RmlC_Cupin_sf"/>
</dbReference>
<dbReference type="SUPFAM" id="SSF51182">
    <property type="entry name" value="RmlC-like cupins"/>
    <property type="match status" value="1"/>
</dbReference>
<evidence type="ECO:0000313" key="2">
    <source>
        <dbReference type="EMBL" id="SCX59104.1"/>
    </source>
</evidence>